<dbReference type="Gene3D" id="3.80.10.10">
    <property type="entry name" value="Ribonuclease Inhibitor"/>
    <property type="match status" value="1"/>
</dbReference>
<proteinExistence type="predicted"/>
<keyword evidence="2" id="KW-1185">Reference proteome</keyword>
<organism evidence="1 2">
    <name type="scientific">Exidia glandulosa HHB12029</name>
    <dbReference type="NCBI Taxonomy" id="1314781"/>
    <lineage>
        <taxon>Eukaryota</taxon>
        <taxon>Fungi</taxon>
        <taxon>Dikarya</taxon>
        <taxon>Basidiomycota</taxon>
        <taxon>Agaricomycotina</taxon>
        <taxon>Agaricomycetes</taxon>
        <taxon>Auriculariales</taxon>
        <taxon>Exidiaceae</taxon>
        <taxon>Exidia</taxon>
    </lineage>
</organism>
<dbReference type="AlphaFoldDB" id="A0A165D584"/>
<dbReference type="InterPro" id="IPR032675">
    <property type="entry name" value="LRR_dom_sf"/>
</dbReference>
<evidence type="ECO:0008006" key="3">
    <source>
        <dbReference type="Google" id="ProtNLM"/>
    </source>
</evidence>
<gene>
    <name evidence="1" type="ORF">EXIGLDRAFT_304606</name>
</gene>
<dbReference type="InParanoid" id="A0A165D584"/>
<dbReference type="EMBL" id="KV426254">
    <property type="protein sequence ID" value="KZV83810.1"/>
    <property type="molecule type" value="Genomic_DNA"/>
</dbReference>
<protein>
    <recommendedName>
        <fullName evidence="3">F-box domain-containing protein</fullName>
    </recommendedName>
</protein>
<evidence type="ECO:0000313" key="1">
    <source>
        <dbReference type="EMBL" id="KZV83810.1"/>
    </source>
</evidence>
<reference evidence="1 2" key="1">
    <citation type="journal article" date="2016" name="Mol. Biol. Evol.">
        <title>Comparative Genomics of Early-Diverging Mushroom-Forming Fungi Provides Insights into the Origins of Lignocellulose Decay Capabilities.</title>
        <authorList>
            <person name="Nagy L.G."/>
            <person name="Riley R."/>
            <person name="Tritt A."/>
            <person name="Adam C."/>
            <person name="Daum C."/>
            <person name="Floudas D."/>
            <person name="Sun H."/>
            <person name="Yadav J.S."/>
            <person name="Pangilinan J."/>
            <person name="Larsson K.H."/>
            <person name="Matsuura K."/>
            <person name="Barry K."/>
            <person name="Labutti K."/>
            <person name="Kuo R."/>
            <person name="Ohm R.A."/>
            <person name="Bhattacharya S.S."/>
            <person name="Shirouzu T."/>
            <person name="Yoshinaga Y."/>
            <person name="Martin F.M."/>
            <person name="Grigoriev I.V."/>
            <person name="Hibbett D.S."/>
        </authorList>
    </citation>
    <scope>NUCLEOTIDE SEQUENCE [LARGE SCALE GENOMIC DNA]</scope>
    <source>
        <strain evidence="1 2">HHB12029</strain>
    </source>
</reference>
<dbReference type="SUPFAM" id="SSF52047">
    <property type="entry name" value="RNI-like"/>
    <property type="match status" value="1"/>
</dbReference>
<sequence>MPELRTLEFTGDPYLSEIKHQGTMALLNRCPRLEEISFTQRGLLSFIDPQTLPALRVWSTGASIPYLMFLALARRCPRLSRLTAVVTGSSADVSLLQHCIFQELSHVDCRLDSSVLSLLDPIRAPKLNSLLYPDVAVLGSFLSSAPCTSLQSLTLGAPQPIQNADVLSLFHHLPNLTSLTLVEFTSYSGMRLDAFLQAWLVESSPAVRLLPARLARLNILECEFAYAAAPLVNLLIARHEASGTTLPYLNIVQTGDTLSSETEIFPKDLVTMLRAVVETVDIDVDVTSSPRQRMMYAYNRALGVC</sequence>
<accession>A0A165D584</accession>
<dbReference type="Proteomes" id="UP000077266">
    <property type="component" value="Unassembled WGS sequence"/>
</dbReference>
<evidence type="ECO:0000313" key="2">
    <source>
        <dbReference type="Proteomes" id="UP000077266"/>
    </source>
</evidence>
<name>A0A165D584_EXIGL</name>